<keyword evidence="1" id="KW-0472">Membrane</keyword>
<accession>A0A8D8FCS4</accession>
<proteinExistence type="predicted"/>
<evidence type="ECO:0000256" key="1">
    <source>
        <dbReference type="SAM" id="Phobius"/>
    </source>
</evidence>
<evidence type="ECO:0000313" key="2">
    <source>
        <dbReference type="EMBL" id="CAG6466005.1"/>
    </source>
</evidence>
<protein>
    <submittedName>
        <fullName evidence="2">(northern house mosquito) hypothetical protein</fullName>
    </submittedName>
</protein>
<reference evidence="2" key="1">
    <citation type="submission" date="2021-05" db="EMBL/GenBank/DDBJ databases">
        <authorList>
            <person name="Alioto T."/>
            <person name="Alioto T."/>
            <person name="Gomez Garrido J."/>
        </authorList>
    </citation>
    <scope>NUCLEOTIDE SEQUENCE</scope>
</reference>
<organism evidence="2">
    <name type="scientific">Culex pipiens</name>
    <name type="common">House mosquito</name>
    <dbReference type="NCBI Taxonomy" id="7175"/>
    <lineage>
        <taxon>Eukaryota</taxon>
        <taxon>Metazoa</taxon>
        <taxon>Ecdysozoa</taxon>
        <taxon>Arthropoda</taxon>
        <taxon>Hexapoda</taxon>
        <taxon>Insecta</taxon>
        <taxon>Pterygota</taxon>
        <taxon>Neoptera</taxon>
        <taxon>Endopterygota</taxon>
        <taxon>Diptera</taxon>
        <taxon>Nematocera</taxon>
        <taxon>Culicoidea</taxon>
        <taxon>Culicidae</taxon>
        <taxon>Culicinae</taxon>
        <taxon>Culicini</taxon>
        <taxon>Culex</taxon>
        <taxon>Culex</taxon>
    </lineage>
</organism>
<dbReference type="AlphaFoldDB" id="A0A8D8FCS4"/>
<keyword evidence="1" id="KW-0812">Transmembrane</keyword>
<name>A0A8D8FCS4_CULPI</name>
<feature type="transmembrane region" description="Helical" evidence="1">
    <location>
        <begin position="91"/>
        <end position="110"/>
    </location>
</feature>
<sequence>MVLPFSSISFLTFFSSILVNILVAILVFFINVCVSLFVFLMCSGTIIFICCLCLFTSYCLIPFGFALMATISARWACACVSDLSGSLRNRMAIGVGVFVRVGIVALLMTFSSFCMG</sequence>
<feature type="transmembrane region" description="Helical" evidence="1">
    <location>
        <begin position="46"/>
        <end position="71"/>
    </location>
</feature>
<keyword evidence="1" id="KW-1133">Transmembrane helix</keyword>
<dbReference type="EMBL" id="HBUE01054641">
    <property type="protein sequence ID" value="CAG6466005.1"/>
    <property type="molecule type" value="Transcribed_RNA"/>
</dbReference>
<feature type="transmembrane region" description="Helical" evidence="1">
    <location>
        <begin position="12"/>
        <end position="39"/>
    </location>
</feature>